<dbReference type="AlphaFoldDB" id="A0A4U6VI89"/>
<organism evidence="1 2">
    <name type="scientific">Setaria viridis</name>
    <name type="common">Green bristlegrass</name>
    <name type="synonym">Setaria italica subsp. viridis</name>
    <dbReference type="NCBI Taxonomy" id="4556"/>
    <lineage>
        <taxon>Eukaryota</taxon>
        <taxon>Viridiplantae</taxon>
        <taxon>Streptophyta</taxon>
        <taxon>Embryophyta</taxon>
        <taxon>Tracheophyta</taxon>
        <taxon>Spermatophyta</taxon>
        <taxon>Magnoliopsida</taxon>
        <taxon>Liliopsida</taxon>
        <taxon>Poales</taxon>
        <taxon>Poaceae</taxon>
        <taxon>PACMAD clade</taxon>
        <taxon>Panicoideae</taxon>
        <taxon>Panicodae</taxon>
        <taxon>Paniceae</taxon>
        <taxon>Cenchrinae</taxon>
        <taxon>Setaria</taxon>
    </lineage>
</organism>
<sequence>MSQFHRLPASLQRYNITWGLVVHDLPTNFT</sequence>
<evidence type="ECO:0000313" key="1">
    <source>
        <dbReference type="EMBL" id="TKW28435.1"/>
    </source>
</evidence>
<dbReference type="Proteomes" id="UP000298652">
    <property type="component" value="Chromosome 3"/>
</dbReference>
<dbReference type="EMBL" id="CM016554">
    <property type="protein sequence ID" value="TKW28435.1"/>
    <property type="molecule type" value="Genomic_DNA"/>
</dbReference>
<gene>
    <name evidence="1" type="ORF">SEVIR_3G319003v2</name>
</gene>
<evidence type="ECO:0000313" key="2">
    <source>
        <dbReference type="Proteomes" id="UP000298652"/>
    </source>
</evidence>
<protein>
    <submittedName>
        <fullName evidence="1">Uncharacterized protein</fullName>
    </submittedName>
</protein>
<dbReference type="Gramene" id="TKW28435">
    <property type="protein sequence ID" value="TKW28435"/>
    <property type="gene ID" value="SEVIR_3G319003v2"/>
</dbReference>
<accession>A0A4U6VI89</accession>
<reference evidence="1" key="1">
    <citation type="submission" date="2019-03" db="EMBL/GenBank/DDBJ databases">
        <title>WGS assembly of Setaria viridis.</title>
        <authorList>
            <person name="Huang P."/>
            <person name="Jenkins J."/>
            <person name="Grimwood J."/>
            <person name="Barry K."/>
            <person name="Healey A."/>
            <person name="Mamidi S."/>
            <person name="Sreedasyam A."/>
            <person name="Shu S."/>
            <person name="Feldman M."/>
            <person name="Wu J."/>
            <person name="Yu Y."/>
            <person name="Chen C."/>
            <person name="Johnson J."/>
            <person name="Rokhsar D."/>
            <person name="Baxter I."/>
            <person name="Schmutz J."/>
            <person name="Brutnell T."/>
            <person name="Kellogg E."/>
        </authorList>
    </citation>
    <scope>NUCLEOTIDE SEQUENCE [LARGE SCALE GENOMIC DNA]</scope>
</reference>
<name>A0A4U6VI89_SETVI</name>
<keyword evidence="2" id="KW-1185">Reference proteome</keyword>
<proteinExistence type="predicted"/>